<keyword evidence="2" id="KW-0472">Membrane</keyword>
<dbReference type="RefSeq" id="WP_260763464.1">
    <property type="nucleotide sequence ID" value="NZ_CP045921.1"/>
</dbReference>
<organism evidence="3 4">
    <name type="scientific">Candidatus Mycosynbacter amalyticus</name>
    <dbReference type="NCBI Taxonomy" id="2665156"/>
    <lineage>
        <taxon>Bacteria</taxon>
        <taxon>Candidatus Saccharimonadota</taxon>
        <taxon>Candidatus Saccharimonadota incertae sedis</taxon>
        <taxon>Candidatus Mycosynbacter</taxon>
    </lineage>
</organism>
<proteinExistence type="predicted"/>
<dbReference type="InterPro" id="IPR024414">
    <property type="entry name" value="Uncharacterised_PrgI"/>
</dbReference>
<feature type="region of interest" description="Disordered" evidence="1">
    <location>
        <begin position="201"/>
        <end position="253"/>
    </location>
</feature>
<dbReference type="Proteomes" id="UP001059824">
    <property type="component" value="Chromosome"/>
</dbReference>
<sequence>MAVYKVPQDVEADDKLLGPFSFRQFIYLIIVAMAIGVGYVLSQIFVGLVVIVLPVIVFFGALALPLKKDQPMEAYLGALISFYFLKPRKRFWQPDGLDSLIEITAPKTLEPELTKDISQDEAKRRLGYLTDIVESEGWAVRGVGVQQQGIASMNEASYNEAISTEDILDDTTVEAQKIDQILDTRDEEGMEQVRTNFQQQMAAPPPETVPQLQYNPYPPIHQTVVQPASTTTQTPDTSSTQSTSTNTPSPDIIKLIDNSDELTVDTVGKLAHRIEEKHGLPDEEVEISLH</sequence>
<protein>
    <recommendedName>
        <fullName evidence="5">PrgI family protein</fullName>
    </recommendedName>
</protein>
<evidence type="ECO:0008006" key="5">
    <source>
        <dbReference type="Google" id="ProtNLM"/>
    </source>
</evidence>
<dbReference type="EMBL" id="CP045921">
    <property type="protein sequence ID" value="QHN42262.1"/>
    <property type="molecule type" value="Genomic_DNA"/>
</dbReference>
<evidence type="ECO:0000313" key="4">
    <source>
        <dbReference type="Proteomes" id="UP001059824"/>
    </source>
</evidence>
<keyword evidence="2" id="KW-1133">Transmembrane helix</keyword>
<reference evidence="3" key="1">
    <citation type="journal article" date="2021" name="Nat. Microbiol.">
        <title>Cocultivation of an ultrasmall environmental parasitic bacterium with lytic ability against bacteria associated with wastewater foams.</title>
        <authorList>
            <person name="Batinovic S."/>
            <person name="Rose J.J.A."/>
            <person name="Ratcliffe J."/>
            <person name="Seviour R.J."/>
            <person name="Petrovski S."/>
        </authorList>
    </citation>
    <scope>NUCLEOTIDE SEQUENCE</scope>
    <source>
        <strain evidence="3">JR1</strain>
    </source>
</reference>
<keyword evidence="2" id="KW-0812">Transmembrane</keyword>
<dbReference type="AlphaFoldDB" id="A0A857MKX7"/>
<dbReference type="KEGG" id="mama:GII36_00070"/>
<evidence type="ECO:0000256" key="2">
    <source>
        <dbReference type="SAM" id="Phobius"/>
    </source>
</evidence>
<dbReference type="Pfam" id="PF12666">
    <property type="entry name" value="PrgI"/>
    <property type="match status" value="1"/>
</dbReference>
<feature type="compositionally biased region" description="Low complexity" evidence="1">
    <location>
        <begin position="229"/>
        <end position="251"/>
    </location>
</feature>
<accession>A0A857MKX7</accession>
<evidence type="ECO:0000256" key="1">
    <source>
        <dbReference type="SAM" id="MobiDB-lite"/>
    </source>
</evidence>
<evidence type="ECO:0000313" key="3">
    <source>
        <dbReference type="EMBL" id="QHN42262.1"/>
    </source>
</evidence>
<feature type="transmembrane region" description="Helical" evidence="2">
    <location>
        <begin position="25"/>
        <end position="42"/>
    </location>
</feature>
<gene>
    <name evidence="3" type="ORF">GII36_00070</name>
</gene>
<name>A0A857MKX7_9BACT</name>
<feature type="transmembrane region" description="Helical" evidence="2">
    <location>
        <begin position="48"/>
        <end position="66"/>
    </location>
</feature>
<keyword evidence="4" id="KW-1185">Reference proteome</keyword>